<evidence type="ECO:0000313" key="2">
    <source>
        <dbReference type="EMBL" id="KAF0735078.1"/>
    </source>
</evidence>
<protein>
    <submittedName>
        <fullName evidence="2">Uncharacterized protein</fullName>
    </submittedName>
</protein>
<keyword evidence="3" id="KW-1185">Reference proteome</keyword>
<reference evidence="2 3" key="1">
    <citation type="submission" date="2019-07" db="EMBL/GenBank/DDBJ databases">
        <title>Genomics analysis of Aphanomyces spp. identifies a new class of oomycete effector associated with host adaptation.</title>
        <authorList>
            <person name="Gaulin E."/>
        </authorList>
    </citation>
    <scope>NUCLEOTIDE SEQUENCE [LARGE SCALE GENOMIC DNA]</scope>
    <source>
        <strain evidence="2 3">ATCC 201684</strain>
    </source>
</reference>
<comment type="caution">
    <text evidence="2">The sequence shown here is derived from an EMBL/GenBank/DDBJ whole genome shotgun (WGS) entry which is preliminary data.</text>
</comment>
<sequence>MERYFRYEAAGDRFTGRVATGLPINSVDLSILPPHFTNAPSEFISDTIAIVFPKLVSQSHLHGALRLLLASLVYHCDFIKKMLPFNHPLLSTALFTTHGFIESLRPMLFSGLNSPHLTPTGIPPFVELLRHLKLNQEAIELLPNVILDGVREIIDERGLASGNITREYFESTLSKALSTIAAGTSSNPVPSDCSTNRPEYDVHHWNGQLHMLPIDFKFPSVDLMTAWTLWWHGNPSQKVPSFKKINTRDLSLKTERKEFYEWRHIMNQLTSFYVSKTGHEPNVHSTTADLVEAFDVCKDLLAPISDMTPKNRKRRHSQLCVSTTARLVRQMTAPGANRPFQARKKTARDGPHKDNH</sequence>
<dbReference type="VEuPathDB" id="FungiDB:AeMF1_004060"/>
<feature type="compositionally biased region" description="Basic and acidic residues" evidence="1">
    <location>
        <begin position="347"/>
        <end position="356"/>
    </location>
</feature>
<evidence type="ECO:0000256" key="1">
    <source>
        <dbReference type="SAM" id="MobiDB-lite"/>
    </source>
</evidence>
<evidence type="ECO:0000313" key="3">
    <source>
        <dbReference type="Proteomes" id="UP000481153"/>
    </source>
</evidence>
<name>A0A6G0X525_9STRA</name>
<proteinExistence type="predicted"/>
<gene>
    <name evidence="2" type="ORF">Ae201684_008291</name>
</gene>
<organism evidence="2 3">
    <name type="scientific">Aphanomyces euteiches</name>
    <dbReference type="NCBI Taxonomy" id="100861"/>
    <lineage>
        <taxon>Eukaryota</taxon>
        <taxon>Sar</taxon>
        <taxon>Stramenopiles</taxon>
        <taxon>Oomycota</taxon>
        <taxon>Saprolegniomycetes</taxon>
        <taxon>Saprolegniales</taxon>
        <taxon>Verrucalvaceae</taxon>
        <taxon>Aphanomyces</taxon>
    </lineage>
</organism>
<dbReference type="AlphaFoldDB" id="A0A6G0X525"/>
<accession>A0A6G0X525</accession>
<dbReference type="EMBL" id="VJMJ01000101">
    <property type="protein sequence ID" value="KAF0735078.1"/>
    <property type="molecule type" value="Genomic_DNA"/>
</dbReference>
<feature type="region of interest" description="Disordered" evidence="1">
    <location>
        <begin position="332"/>
        <end position="356"/>
    </location>
</feature>
<dbReference type="Proteomes" id="UP000481153">
    <property type="component" value="Unassembled WGS sequence"/>
</dbReference>